<keyword evidence="11 13" id="KW-0238">DNA-binding</keyword>
<evidence type="ECO:0000256" key="13">
    <source>
        <dbReference type="RuleBase" id="RU000442"/>
    </source>
</evidence>
<dbReference type="Pfam" id="PF00136">
    <property type="entry name" value="DNA_pol_B"/>
    <property type="match status" value="1"/>
</dbReference>
<comment type="function">
    <text evidence="1">Replicates the viral genome, host DNA polymerases cannot substitute for the viral enzyme in this process.</text>
</comment>
<evidence type="ECO:0000256" key="3">
    <source>
        <dbReference type="ARBA" id="ARBA00012417"/>
    </source>
</evidence>
<dbReference type="GO" id="GO:0000166">
    <property type="term" value="F:nucleotide binding"/>
    <property type="evidence" value="ECO:0007669"/>
    <property type="project" value="InterPro"/>
</dbReference>
<feature type="region of interest" description="Disordered" evidence="14">
    <location>
        <begin position="804"/>
        <end position="824"/>
    </location>
</feature>
<keyword evidence="9 13" id="KW-0239">DNA-directed DNA polymerase</keyword>
<dbReference type="FunFam" id="1.10.132.60:FF:000018">
    <property type="entry name" value="DNA polymerase"/>
    <property type="match status" value="1"/>
</dbReference>
<proteinExistence type="inferred from homology"/>
<evidence type="ECO:0000256" key="1">
    <source>
        <dbReference type="ARBA" id="ARBA00002701"/>
    </source>
</evidence>
<gene>
    <name evidence="17" type="primary">dnapol</name>
</gene>
<dbReference type="FunFam" id="1.10.287.690:FF:000010">
    <property type="entry name" value="DNA polymerase"/>
    <property type="match status" value="1"/>
</dbReference>
<name>A0A8F4XBX3_NPVBM</name>
<dbReference type="SUPFAM" id="SSF56672">
    <property type="entry name" value="DNA/RNA polymerases"/>
    <property type="match status" value="1"/>
</dbReference>
<keyword evidence="10" id="KW-1194">Viral DNA replication</keyword>
<dbReference type="PANTHER" id="PTHR10322:SF23">
    <property type="entry name" value="DNA POLYMERASE DELTA CATALYTIC SUBUNIT"/>
    <property type="match status" value="1"/>
</dbReference>
<evidence type="ECO:0000256" key="8">
    <source>
        <dbReference type="ARBA" id="ARBA00022705"/>
    </source>
</evidence>
<dbReference type="Gene3D" id="3.90.1600.10">
    <property type="entry name" value="Palm domain of DNA polymerase"/>
    <property type="match status" value="1"/>
</dbReference>
<evidence type="ECO:0000313" key="17">
    <source>
        <dbReference type="EMBL" id="QXI73244.1"/>
    </source>
</evidence>
<accession>A0A8F4XBX3</accession>
<reference evidence="17" key="1">
    <citation type="submission" date="2020-05" db="EMBL/GenBank/DDBJ databases">
        <authorList>
            <person name="Xu G."/>
            <person name="Xiong Y."/>
            <person name="Gong T."/>
            <person name="Shi Y."/>
            <person name="Liu X."/>
            <person name="Liu S."/>
            <person name="Xiao F."/>
            <person name="Zhang Y."/>
            <person name="Ran X."/>
            <person name="Xiao D."/>
        </authorList>
    </citation>
    <scope>NUCLEOTIDE SEQUENCE</scope>
    <source>
        <strain evidence="17">Baoshan</strain>
    </source>
</reference>
<protein>
    <recommendedName>
        <fullName evidence="4 13">DNA polymerase</fullName>
        <ecNumber evidence="3 13">2.7.7.7</ecNumber>
    </recommendedName>
</protein>
<feature type="domain" description="DNA-directed DNA polymerase family B multifunctional" evidence="15">
    <location>
        <begin position="507"/>
        <end position="809"/>
    </location>
</feature>
<feature type="compositionally biased region" description="Acidic residues" evidence="14">
    <location>
        <begin position="948"/>
        <end position="971"/>
    </location>
</feature>
<keyword evidence="6 13" id="KW-0808">Transferase</keyword>
<keyword evidence="8 13" id="KW-0235">DNA replication</keyword>
<evidence type="ECO:0000256" key="4">
    <source>
        <dbReference type="ARBA" id="ARBA00015749"/>
    </source>
</evidence>
<dbReference type="EC" id="2.7.7.7" evidence="3 13"/>
<evidence type="ECO:0000256" key="12">
    <source>
        <dbReference type="ARBA" id="ARBA00049244"/>
    </source>
</evidence>
<dbReference type="PANTHER" id="PTHR10322">
    <property type="entry name" value="DNA POLYMERASE CATALYTIC SUBUNIT"/>
    <property type="match status" value="1"/>
</dbReference>
<comment type="catalytic activity">
    <reaction evidence="12 13">
        <text>DNA(n) + a 2'-deoxyribonucleoside 5'-triphosphate = DNA(n+1) + diphosphate</text>
        <dbReference type="Rhea" id="RHEA:22508"/>
        <dbReference type="Rhea" id="RHEA-COMP:17339"/>
        <dbReference type="Rhea" id="RHEA-COMP:17340"/>
        <dbReference type="ChEBI" id="CHEBI:33019"/>
        <dbReference type="ChEBI" id="CHEBI:61560"/>
        <dbReference type="ChEBI" id="CHEBI:173112"/>
        <dbReference type="EC" id="2.7.7.7"/>
    </reaction>
</comment>
<dbReference type="InterPro" id="IPR042087">
    <property type="entry name" value="DNA_pol_B_thumb"/>
</dbReference>
<dbReference type="FunFam" id="3.30.420.10:FF:000173">
    <property type="entry name" value="DNA polymerase"/>
    <property type="match status" value="1"/>
</dbReference>
<dbReference type="GO" id="GO:0006261">
    <property type="term" value="P:DNA-templated DNA replication"/>
    <property type="evidence" value="ECO:0007669"/>
    <property type="project" value="TreeGrafter"/>
</dbReference>
<organism evidence="17">
    <name type="scientific">Bombyx mori nuclear polyhedrosis virus</name>
    <name type="common">BmNPV</name>
    <dbReference type="NCBI Taxonomy" id="271108"/>
    <lineage>
        <taxon>Viruses</taxon>
        <taxon>Viruses incertae sedis</taxon>
        <taxon>Naldaviricetes</taxon>
        <taxon>Lefavirales</taxon>
        <taxon>Baculoviridae</taxon>
        <taxon>Alphabaculovirus</taxon>
        <taxon>Alphabaculovirus bomori</taxon>
    </lineage>
</organism>
<dbReference type="InterPro" id="IPR036397">
    <property type="entry name" value="RNaseH_sf"/>
</dbReference>
<dbReference type="InterPro" id="IPR050240">
    <property type="entry name" value="DNA_pol_type-B"/>
</dbReference>
<dbReference type="InterPro" id="IPR006134">
    <property type="entry name" value="DNA-dir_DNA_pol_B_multi_dom"/>
</dbReference>
<keyword evidence="7 13" id="KW-0548">Nucleotidyltransferase</keyword>
<dbReference type="InterPro" id="IPR023211">
    <property type="entry name" value="DNA_pol_palm_dom_sf"/>
</dbReference>
<comment type="similarity">
    <text evidence="2 13">Belongs to the DNA polymerase type-B family.</text>
</comment>
<dbReference type="PRINTS" id="PR00106">
    <property type="entry name" value="DNAPOLB"/>
</dbReference>
<evidence type="ECO:0000256" key="14">
    <source>
        <dbReference type="SAM" id="MobiDB-lite"/>
    </source>
</evidence>
<evidence type="ECO:0000256" key="5">
    <source>
        <dbReference type="ARBA" id="ARBA00022518"/>
    </source>
</evidence>
<evidence type="ECO:0000256" key="11">
    <source>
        <dbReference type="ARBA" id="ARBA00023125"/>
    </source>
</evidence>
<evidence type="ECO:0000256" key="9">
    <source>
        <dbReference type="ARBA" id="ARBA00022932"/>
    </source>
</evidence>
<dbReference type="InterPro" id="IPR043502">
    <property type="entry name" value="DNA/RNA_pol_sf"/>
</dbReference>
<keyword evidence="5" id="KW-0244">Early protein</keyword>
<feature type="region of interest" description="Disordered" evidence="14">
    <location>
        <begin position="943"/>
        <end position="971"/>
    </location>
</feature>
<evidence type="ECO:0000256" key="10">
    <source>
        <dbReference type="ARBA" id="ARBA00023109"/>
    </source>
</evidence>
<dbReference type="SUPFAM" id="SSF53098">
    <property type="entry name" value="Ribonuclease H-like"/>
    <property type="match status" value="1"/>
</dbReference>
<dbReference type="Gene3D" id="3.30.420.10">
    <property type="entry name" value="Ribonuclease H-like superfamily/Ribonuclease H"/>
    <property type="match status" value="1"/>
</dbReference>
<dbReference type="EMBL" id="MT501299">
    <property type="protein sequence ID" value="QXI73244.1"/>
    <property type="molecule type" value="Genomic_DNA"/>
</dbReference>
<dbReference type="InterPro" id="IPR006172">
    <property type="entry name" value="DNA-dir_DNA_pol_B"/>
</dbReference>
<dbReference type="InterPro" id="IPR006133">
    <property type="entry name" value="DNA-dir_DNA_pol_B_exonuc"/>
</dbReference>
<sequence length="989" mass="114744">MKIYSYNELKTRFAEYAKPGEFSITSADTFRIIRLHYDEKQGCLFAFCNTNIEKRVLQFYFKVKLNLYSYKQCYDKHIFPSCRNKCISYTTFVAPGVEGNCLNKINVIKYERNKASPSDNAACLDKFLHNVNRVHMQTPFVEGAYMRFKKTQRCQNNYVGGSTTRMFNLQHFYEDFELVDEMTLTSGIMPVLSCYDIETHSDGHNMSKASVDCIMSIGFVVYKNDEYARFCFMYHKLPTEIPETHDDDTYVVMFQNEIDMITAFFDMIKITNPDVILDFNGDVFDLPYILGRLNKTKMLLKRYDLPAAAPTTKLFINKLGNKVDTYYFNYYIHIDLYKFFSSDSNQHKVENFQLNTISSYYLGENKIDLPWTEMVKMYNTRRLDVIAKYNVQDCMLPIKLFVKLKMADSVYSQCILHRLCTDDVICNISHLISVACFYAAITNTRINESTGKEEPDPYFFNKNDLSIISGQFNADKAAGGISNLKRKLTPLKNIPKDAINLGPANQTVKYKGGKVLQPRASIYKNAFSLDFNSLYLTIMIAICACLSNLVLCEDGNVYLNHNSRAIVVKLLLKLLSERCKFKKNRDNQSESAFLYDLYDQKQNSVKRTANSIYGYYGIFYKVLANYITRVGRNQLRRAISLIEGLSNDPEILKKFNLNSIGFKVVYGDTDSTFVLPTFNYNEIFDETDTLKQICTHVETRVNSSFTDGYKMAFENLMKVLIILKKKKYCYLNSENKIVYKGWLVKKDMPVFMRIAFRTAVEQILRHLDINKCLQSLQASFYEYYDEFAKSKPMTDYSFSMTYNDNPGKKRKSADDNNEGPSPKRRVITVARHCREILVNKGTDFVPGNGDRIPYLLIDIEGKVTEKAYPLRLFDPVKMRISWIKHMGILCTFMNELLEIFGDEQKDNLAKCFTAIMQKYMQNQLYDRKEPVLVKINQKKCGVKRKRDDDDDNDNNDDDDNDDGCDSSDSENDTQCANNTYKFCLYKIKK</sequence>
<dbReference type="Pfam" id="PF03104">
    <property type="entry name" value="DNA_pol_B_exo1"/>
    <property type="match status" value="1"/>
</dbReference>
<dbReference type="Gene3D" id="1.10.132.60">
    <property type="entry name" value="DNA polymerase family B, C-terminal domain"/>
    <property type="match status" value="1"/>
</dbReference>
<dbReference type="SMART" id="SM00486">
    <property type="entry name" value="POLBc"/>
    <property type="match status" value="1"/>
</dbReference>
<evidence type="ECO:0000259" key="16">
    <source>
        <dbReference type="Pfam" id="PF03104"/>
    </source>
</evidence>
<dbReference type="InterPro" id="IPR017964">
    <property type="entry name" value="DNA-dir_DNA_pol_B_CS"/>
</dbReference>
<dbReference type="PROSITE" id="PS00116">
    <property type="entry name" value="DNA_POLYMERASE_B"/>
    <property type="match status" value="1"/>
</dbReference>
<feature type="domain" description="DNA-directed DNA polymerase family B exonuclease" evidence="16">
    <location>
        <begin position="189"/>
        <end position="357"/>
    </location>
</feature>
<evidence type="ECO:0000256" key="7">
    <source>
        <dbReference type="ARBA" id="ARBA00022695"/>
    </source>
</evidence>
<evidence type="ECO:0000256" key="2">
    <source>
        <dbReference type="ARBA" id="ARBA00005755"/>
    </source>
</evidence>
<dbReference type="GO" id="GO:0003887">
    <property type="term" value="F:DNA-directed DNA polymerase activity"/>
    <property type="evidence" value="ECO:0007669"/>
    <property type="project" value="UniProtKB-KW"/>
</dbReference>
<dbReference type="GO" id="GO:0003677">
    <property type="term" value="F:DNA binding"/>
    <property type="evidence" value="ECO:0007669"/>
    <property type="project" value="UniProtKB-KW"/>
</dbReference>
<dbReference type="InterPro" id="IPR012337">
    <property type="entry name" value="RNaseH-like_sf"/>
</dbReference>
<evidence type="ECO:0000259" key="15">
    <source>
        <dbReference type="Pfam" id="PF00136"/>
    </source>
</evidence>
<organismHost>
    <name type="scientific">Bombyx mori</name>
    <name type="common">Silk moth</name>
    <dbReference type="NCBI Taxonomy" id="7091"/>
</organismHost>
<evidence type="ECO:0000256" key="6">
    <source>
        <dbReference type="ARBA" id="ARBA00022679"/>
    </source>
</evidence>
<dbReference type="Gene3D" id="1.10.287.690">
    <property type="entry name" value="Helix hairpin bin"/>
    <property type="match status" value="1"/>
</dbReference>
<dbReference type="GO" id="GO:0039693">
    <property type="term" value="P:viral DNA genome replication"/>
    <property type="evidence" value="ECO:0007669"/>
    <property type="project" value="UniProtKB-KW"/>
</dbReference>